<dbReference type="STRING" id="1093900.A0A507AHH8"/>
<comment type="caution">
    <text evidence="6">The sequence shown here is derived from an EMBL/GenBank/DDBJ whole genome shotgun (WGS) entry which is preliminary data.</text>
</comment>
<keyword evidence="2 4" id="KW-0862">Zinc</keyword>
<comment type="similarity">
    <text evidence="4">Belongs to the zinc-containing alcohol dehydrogenase family.</text>
</comment>
<evidence type="ECO:0000313" key="7">
    <source>
        <dbReference type="Proteomes" id="UP000319257"/>
    </source>
</evidence>
<keyword evidence="3" id="KW-0560">Oxidoreductase</keyword>
<comment type="cofactor">
    <cofactor evidence="4">
        <name>Zn(2+)</name>
        <dbReference type="ChEBI" id="CHEBI:29105"/>
    </cofactor>
</comment>
<dbReference type="InterPro" id="IPR011032">
    <property type="entry name" value="GroES-like_sf"/>
</dbReference>
<dbReference type="GO" id="GO:0008270">
    <property type="term" value="F:zinc ion binding"/>
    <property type="evidence" value="ECO:0007669"/>
    <property type="project" value="InterPro"/>
</dbReference>
<dbReference type="Gene3D" id="3.90.180.10">
    <property type="entry name" value="Medium-chain alcohol dehydrogenases, catalytic domain"/>
    <property type="match status" value="1"/>
</dbReference>
<dbReference type="SUPFAM" id="SSF51735">
    <property type="entry name" value="NAD(P)-binding Rossmann-fold domains"/>
    <property type="match status" value="1"/>
</dbReference>
<dbReference type="OrthoDB" id="1879366at2759"/>
<dbReference type="PANTHER" id="PTHR43401:SF4">
    <property type="entry name" value="D-ARABINOSE 1-DEHYDROGENASE (NADP(+))"/>
    <property type="match status" value="1"/>
</dbReference>
<dbReference type="InterPro" id="IPR036291">
    <property type="entry name" value="NAD(P)-bd_dom_sf"/>
</dbReference>
<dbReference type="InterPro" id="IPR013154">
    <property type="entry name" value="ADH-like_N"/>
</dbReference>
<dbReference type="PANTHER" id="PTHR43401">
    <property type="entry name" value="L-THREONINE 3-DEHYDROGENASE"/>
    <property type="match status" value="1"/>
</dbReference>
<dbReference type="RefSeq" id="XP_030990203.1">
    <property type="nucleotide sequence ID" value="XM_031132547.1"/>
</dbReference>
<accession>A0A507AHH8</accession>
<dbReference type="AlphaFoldDB" id="A0A507AHH8"/>
<evidence type="ECO:0000313" key="6">
    <source>
        <dbReference type="EMBL" id="TPX08492.1"/>
    </source>
</evidence>
<dbReference type="EMBL" id="SKBQ01000077">
    <property type="protein sequence ID" value="TPX08492.1"/>
    <property type="molecule type" value="Genomic_DNA"/>
</dbReference>
<keyword evidence="7" id="KW-1185">Reference proteome</keyword>
<dbReference type="InParanoid" id="A0A507AHH8"/>
<name>A0A507AHH8_9PEZI</name>
<dbReference type="InterPro" id="IPR013149">
    <property type="entry name" value="ADH-like_C"/>
</dbReference>
<dbReference type="InterPro" id="IPR020843">
    <property type="entry name" value="ER"/>
</dbReference>
<keyword evidence="1 4" id="KW-0479">Metal-binding</keyword>
<evidence type="ECO:0000259" key="5">
    <source>
        <dbReference type="SMART" id="SM00829"/>
    </source>
</evidence>
<dbReference type="InterPro" id="IPR050129">
    <property type="entry name" value="Zn_alcohol_dh"/>
</dbReference>
<dbReference type="PROSITE" id="PS00059">
    <property type="entry name" value="ADH_ZINC"/>
    <property type="match status" value="1"/>
</dbReference>
<dbReference type="GeneID" id="41977426"/>
<dbReference type="Pfam" id="PF00107">
    <property type="entry name" value="ADH_zinc_N"/>
    <property type="match status" value="1"/>
</dbReference>
<sequence length="352" mass="37025">MDAWAVVEYARPLEKVQLPKHEAVGTEVVIAVTHCGVCHSDVHLWEGFYDLGAGRRLSFAQRGTKLPIAPGHEIAGVVIRRGPEAHAVKLGSPQIVYPWLGCGKCVPCSREEDNLCTAQTSLGVVRQGGFAAEVVVPHPRYLVDLGELDPAVACTYACSGMTALHAVRDLGPQHPDDCVVVIGTGGLGLAAIHVLRALGHELIVAVDLSEMNRQAAVQAGAAAAFSSAEEGVQNLIRDAIHGARVTGVIDFVNVSATAALAFSIVDKGGRMAQVGLMGGELQLSLVGLIGKALTITGTNTGNLSHFREILSLAKSGKLVPPPIKTMPWDQAADAMTLLRDSKVTGRLVLVKE</sequence>
<evidence type="ECO:0000256" key="2">
    <source>
        <dbReference type="ARBA" id="ARBA00022833"/>
    </source>
</evidence>
<gene>
    <name evidence="6" type="ORF">E0L32_009979</name>
</gene>
<dbReference type="InterPro" id="IPR002328">
    <property type="entry name" value="ADH_Zn_CS"/>
</dbReference>
<protein>
    <recommendedName>
        <fullName evidence="5">Enoyl reductase (ER) domain-containing protein</fullName>
    </recommendedName>
</protein>
<proteinExistence type="inferred from homology"/>
<reference evidence="6 7" key="1">
    <citation type="submission" date="2019-06" db="EMBL/GenBank/DDBJ databases">
        <title>Draft genome sequence of the filamentous fungus Phialemoniopsis curvata isolated from diesel fuel.</title>
        <authorList>
            <person name="Varaljay V.A."/>
            <person name="Lyon W.J."/>
            <person name="Crouch A.L."/>
            <person name="Drake C.E."/>
            <person name="Hollomon J.M."/>
            <person name="Nadeau L.J."/>
            <person name="Nunn H.S."/>
            <person name="Stevenson B.S."/>
            <person name="Bojanowski C.L."/>
            <person name="Crookes-Goodson W.J."/>
        </authorList>
    </citation>
    <scope>NUCLEOTIDE SEQUENCE [LARGE SCALE GENOMIC DNA]</scope>
    <source>
        <strain evidence="6 7">D216</strain>
    </source>
</reference>
<feature type="domain" description="Enoyl reductase (ER)" evidence="5">
    <location>
        <begin position="11"/>
        <end position="349"/>
    </location>
</feature>
<dbReference type="SUPFAM" id="SSF50129">
    <property type="entry name" value="GroES-like"/>
    <property type="match status" value="1"/>
</dbReference>
<dbReference type="SMART" id="SM00829">
    <property type="entry name" value="PKS_ER"/>
    <property type="match status" value="1"/>
</dbReference>
<evidence type="ECO:0000256" key="1">
    <source>
        <dbReference type="ARBA" id="ARBA00022723"/>
    </source>
</evidence>
<dbReference type="CDD" id="cd08240">
    <property type="entry name" value="6_hydroxyhexanoate_dh_like"/>
    <property type="match status" value="1"/>
</dbReference>
<organism evidence="6 7">
    <name type="scientific">Thyridium curvatum</name>
    <dbReference type="NCBI Taxonomy" id="1093900"/>
    <lineage>
        <taxon>Eukaryota</taxon>
        <taxon>Fungi</taxon>
        <taxon>Dikarya</taxon>
        <taxon>Ascomycota</taxon>
        <taxon>Pezizomycotina</taxon>
        <taxon>Sordariomycetes</taxon>
        <taxon>Sordariomycetidae</taxon>
        <taxon>Thyridiales</taxon>
        <taxon>Thyridiaceae</taxon>
        <taxon>Thyridium</taxon>
    </lineage>
</organism>
<dbReference type="Pfam" id="PF08240">
    <property type="entry name" value="ADH_N"/>
    <property type="match status" value="1"/>
</dbReference>
<dbReference type="GO" id="GO:0016491">
    <property type="term" value="F:oxidoreductase activity"/>
    <property type="evidence" value="ECO:0007669"/>
    <property type="project" value="UniProtKB-KW"/>
</dbReference>
<evidence type="ECO:0000256" key="4">
    <source>
        <dbReference type="RuleBase" id="RU361277"/>
    </source>
</evidence>
<dbReference type="Gene3D" id="3.40.50.720">
    <property type="entry name" value="NAD(P)-binding Rossmann-like Domain"/>
    <property type="match status" value="1"/>
</dbReference>
<evidence type="ECO:0000256" key="3">
    <source>
        <dbReference type="ARBA" id="ARBA00023002"/>
    </source>
</evidence>
<dbReference type="Proteomes" id="UP000319257">
    <property type="component" value="Unassembled WGS sequence"/>
</dbReference>